<sequence length="118" mass="13212">MNVNAIQQRVPSSVPNKTLKATFDPLFATGMWGKQLDRWLDLLTPFVPILSGESSGSLPSMEEAHCGVKVVLRSHPPAVLADGVLQHYSPPMFIRLFRTKFGAWVKALLRNQARNWEV</sequence>
<protein>
    <submittedName>
        <fullName evidence="1">Uncharacterized protein</fullName>
    </submittedName>
</protein>
<dbReference type="HOGENOM" id="CLU_2071207_0_0_5"/>
<proteinExistence type="predicted"/>
<dbReference type="RefSeq" id="WP_003581531.1">
    <property type="nucleotide sequence ID" value="NZ_JH719395.1"/>
</dbReference>
<reference evidence="1 2" key="1">
    <citation type="submission" date="2012-02" db="EMBL/GenBank/DDBJ databases">
        <title>Improved High-Quality Draft Sequence of Rhizobium leguminosarum bv. trifolii WSM2297.</title>
        <authorList>
            <consortium name="US DOE Joint Genome Institute"/>
            <person name="Lucas S."/>
            <person name="Han J."/>
            <person name="Lapidus A."/>
            <person name="Cheng J.-F."/>
            <person name="Goodwin L."/>
            <person name="Pitluck S."/>
            <person name="Peters L."/>
            <person name="Ovchinnikova G."/>
            <person name="Zhang X."/>
            <person name="Detter J.C."/>
            <person name="Han C."/>
            <person name="Tapia R."/>
            <person name="Land M."/>
            <person name="Hauser L."/>
            <person name="Kyrpides N."/>
            <person name="Ivanova N."/>
            <person name="Pagani I."/>
            <person name="Brau L."/>
            <person name="Yates R."/>
            <person name="O'Hara G."/>
            <person name="Rui T."/>
            <person name="Howieson J."/>
            <person name="Reeve W."/>
            <person name="Woyke T."/>
        </authorList>
    </citation>
    <scope>NUCLEOTIDE SEQUENCE [LARGE SCALE GENOMIC DNA]</scope>
    <source>
        <strain evidence="1 2">WSM2297</strain>
    </source>
</reference>
<organism evidence="1 2">
    <name type="scientific">Rhizobium leguminosarum bv. trifolii WSM2297</name>
    <dbReference type="NCBI Taxonomy" id="754762"/>
    <lineage>
        <taxon>Bacteria</taxon>
        <taxon>Pseudomonadati</taxon>
        <taxon>Pseudomonadota</taxon>
        <taxon>Alphaproteobacteria</taxon>
        <taxon>Hyphomicrobiales</taxon>
        <taxon>Rhizobiaceae</taxon>
        <taxon>Rhizobium/Agrobacterium group</taxon>
        <taxon>Rhizobium</taxon>
    </lineage>
</organism>
<evidence type="ECO:0000313" key="2">
    <source>
        <dbReference type="Proteomes" id="UP000005732"/>
    </source>
</evidence>
<gene>
    <name evidence="1" type="ORF">Rleg4DRAFT_2401</name>
</gene>
<evidence type="ECO:0000313" key="1">
    <source>
        <dbReference type="EMBL" id="EJC80755.1"/>
    </source>
</evidence>
<name>J0CMI0_RHILT</name>
<accession>J0CMI0</accession>
<dbReference type="Proteomes" id="UP000005732">
    <property type="component" value="Unassembled WGS sequence"/>
</dbReference>
<dbReference type="AlphaFoldDB" id="J0CMI0"/>
<dbReference type="EMBL" id="JH719395">
    <property type="protein sequence ID" value="EJC80755.1"/>
    <property type="molecule type" value="Genomic_DNA"/>
</dbReference>